<gene>
    <name evidence="2" type="ORF">LCGC14_3080960</name>
</gene>
<dbReference type="Gene3D" id="3.30.360.10">
    <property type="entry name" value="Dihydrodipicolinate Reductase, domain 2"/>
    <property type="match status" value="1"/>
</dbReference>
<reference evidence="2" key="1">
    <citation type="journal article" date="2015" name="Nature">
        <title>Complex archaea that bridge the gap between prokaryotes and eukaryotes.</title>
        <authorList>
            <person name="Spang A."/>
            <person name="Saw J.H."/>
            <person name="Jorgensen S.L."/>
            <person name="Zaremba-Niedzwiedzka K."/>
            <person name="Martijn J."/>
            <person name="Lind A.E."/>
            <person name="van Eijk R."/>
            <person name="Schleper C."/>
            <person name="Guy L."/>
            <person name="Ettema T.J."/>
        </authorList>
    </citation>
    <scope>NUCLEOTIDE SEQUENCE</scope>
</reference>
<accession>A0A0F8WD86</accession>
<feature type="domain" description="Gfo/Idh/MocA-like oxidoreductase C-terminal" evidence="1">
    <location>
        <begin position="71"/>
        <end position="119"/>
    </location>
</feature>
<sequence>TEVRAVTPDPNRRLLSRKEWMQALFDGNESPGPPGHGLTQRNLDEGYAFEAELFVERDGCQFDMKLHPPVPGAKCSYYHFVDCIARGKPHTATAEEGLIVMELIDAIYASAKKGAPVKITHK</sequence>
<proteinExistence type="predicted"/>
<dbReference type="Pfam" id="PF02894">
    <property type="entry name" value="GFO_IDH_MocA_C"/>
    <property type="match status" value="1"/>
</dbReference>
<name>A0A0F8WD86_9ZZZZ</name>
<dbReference type="InterPro" id="IPR004104">
    <property type="entry name" value="Gfo/Idh/MocA-like_OxRdtase_C"/>
</dbReference>
<organism evidence="2">
    <name type="scientific">marine sediment metagenome</name>
    <dbReference type="NCBI Taxonomy" id="412755"/>
    <lineage>
        <taxon>unclassified sequences</taxon>
        <taxon>metagenomes</taxon>
        <taxon>ecological metagenomes</taxon>
    </lineage>
</organism>
<evidence type="ECO:0000259" key="1">
    <source>
        <dbReference type="Pfam" id="PF02894"/>
    </source>
</evidence>
<dbReference type="EMBL" id="LAZR01065809">
    <property type="protein sequence ID" value="KKK54807.1"/>
    <property type="molecule type" value="Genomic_DNA"/>
</dbReference>
<evidence type="ECO:0000313" key="2">
    <source>
        <dbReference type="EMBL" id="KKK54807.1"/>
    </source>
</evidence>
<protein>
    <recommendedName>
        <fullName evidence="1">Gfo/Idh/MocA-like oxidoreductase C-terminal domain-containing protein</fullName>
    </recommendedName>
</protein>
<comment type="caution">
    <text evidence="2">The sequence shown here is derived from an EMBL/GenBank/DDBJ whole genome shotgun (WGS) entry which is preliminary data.</text>
</comment>
<dbReference type="AlphaFoldDB" id="A0A0F8WD86"/>
<feature type="non-terminal residue" evidence="2">
    <location>
        <position position="1"/>
    </location>
</feature>